<keyword evidence="4" id="KW-1185">Reference proteome</keyword>
<feature type="signal peptide" evidence="1">
    <location>
        <begin position="1"/>
        <end position="26"/>
    </location>
</feature>
<dbReference type="InterPro" id="IPR038143">
    <property type="entry name" value="NigD-like_C_dom_sf"/>
</dbReference>
<gene>
    <name evidence="3" type="ORF">E7746_12670</name>
</gene>
<proteinExistence type="predicted"/>
<dbReference type="InterPro" id="IPR035376">
    <property type="entry name" value="NigD_C"/>
</dbReference>
<feature type="chain" id="PRO_5020795527" description="NigD-like C-terminal domain-containing protein" evidence="1">
    <location>
        <begin position="27"/>
        <end position="223"/>
    </location>
</feature>
<dbReference type="Proteomes" id="UP000297031">
    <property type="component" value="Chromosome"/>
</dbReference>
<sequence>MTHIFRYKTIASFMAALMAVTMSSCSDEEYSTEMMLSDIVTVTSVGNDTRFEFQRYDDSPLIKLTAGNVDLPEKIVNNRVLLRYYPESGEPYTSGAVKVVGLTLINNDTTRIRPIEKYNWTATPVYLNSIWRTGNYLNLRMKVEYSEKPRQFGLVVDSLTLKNPQPEVYLVHDKQGQPENYMMETYASFDMTNLWSLPTCQSIKVHVNDTNLKKDIYIFTKKQ</sequence>
<evidence type="ECO:0000256" key="1">
    <source>
        <dbReference type="SAM" id="SignalP"/>
    </source>
</evidence>
<dbReference type="EMBL" id="CP039393">
    <property type="protein sequence ID" value="QCD36672.1"/>
    <property type="molecule type" value="Genomic_DNA"/>
</dbReference>
<accession>A0A4P7VQU2</accession>
<dbReference type="Gene3D" id="2.60.40.2370">
    <property type="entry name" value="NigD-like, C-terminal beta sandwich domain"/>
    <property type="match status" value="1"/>
</dbReference>
<dbReference type="KEGG" id="mgod:E7746_12670"/>
<name>A0A4P7VQU2_9BACT</name>
<reference evidence="3 4" key="1">
    <citation type="submission" date="2019-02" db="EMBL/GenBank/DDBJ databases">
        <title>Isolation and identification of novel species under the genus Muribaculum.</title>
        <authorList>
            <person name="Miyake S."/>
            <person name="Ding Y."/>
            <person name="Low A."/>
            <person name="Soh M."/>
            <person name="Seedorf H."/>
        </authorList>
    </citation>
    <scope>NUCLEOTIDE SEQUENCE [LARGE SCALE GENOMIC DNA]</scope>
    <source>
        <strain evidence="3 4">TLL-A4</strain>
    </source>
</reference>
<evidence type="ECO:0000313" key="4">
    <source>
        <dbReference type="Proteomes" id="UP000297031"/>
    </source>
</evidence>
<protein>
    <recommendedName>
        <fullName evidence="2">NigD-like C-terminal domain-containing protein</fullName>
    </recommendedName>
</protein>
<dbReference type="OrthoDB" id="1017066at2"/>
<keyword evidence="1" id="KW-0732">Signal</keyword>
<dbReference type="AlphaFoldDB" id="A0A4P7VQU2"/>
<evidence type="ECO:0000259" key="2">
    <source>
        <dbReference type="Pfam" id="PF17415"/>
    </source>
</evidence>
<dbReference type="PROSITE" id="PS51257">
    <property type="entry name" value="PROKAR_LIPOPROTEIN"/>
    <property type="match status" value="1"/>
</dbReference>
<organism evidence="3 4">
    <name type="scientific">Muribaculum gordoncarteri</name>
    <dbReference type="NCBI Taxonomy" id="2530390"/>
    <lineage>
        <taxon>Bacteria</taxon>
        <taxon>Pseudomonadati</taxon>
        <taxon>Bacteroidota</taxon>
        <taxon>Bacteroidia</taxon>
        <taxon>Bacteroidales</taxon>
        <taxon>Muribaculaceae</taxon>
        <taxon>Muribaculum</taxon>
    </lineage>
</organism>
<dbReference type="Pfam" id="PF17415">
    <property type="entry name" value="NigD_C"/>
    <property type="match status" value="1"/>
</dbReference>
<feature type="domain" description="NigD-like C-terminal" evidence="2">
    <location>
        <begin position="124"/>
        <end position="216"/>
    </location>
</feature>
<dbReference type="RefSeq" id="WP_123394867.1">
    <property type="nucleotide sequence ID" value="NZ_CP039393.1"/>
</dbReference>
<evidence type="ECO:0000313" key="3">
    <source>
        <dbReference type="EMBL" id="QCD36672.1"/>
    </source>
</evidence>